<sequence length="351" mass="41540">MKERTCYFDNAKFILMVFVVFGHIIRTYINENELIYAIYSTIYTFHMPAFILVSGFFAKGFNKPGYIKKLTKKLILPYLIFQVVYTVYYYFLFDRSTFQIEPFNPNWALWFLLSLFFWNLMLFIYTKFKPATGLLIAVAIALGIGYVDSVSNFLSLSRTFVFFPFFLAGYHLKKEFFERLTSFKSRIIALVPFVILFICFYYFITVDSQWMLGSKPYSEMEGTASVISMFKRLGMFGLNAIMIISFMALVPRGQYFFTRWGTQTLYVYLLHGFFVRTFRFTGLKEYFTTVESYLLLAGIALLLTIILSSQFVASITQPFIELKWKNAKKMLHEWKYYAYFYKEKFSKIVND</sequence>
<proteinExistence type="inferred from homology"/>
<gene>
    <name evidence="5" type="ORF">CYL18_11755</name>
</gene>
<comment type="similarity">
    <text evidence="2">Belongs to the acyltransferase 3 family.</text>
</comment>
<feature type="domain" description="Acyltransferase 3" evidence="4">
    <location>
        <begin position="7"/>
        <end position="307"/>
    </location>
</feature>
<dbReference type="Pfam" id="PF01757">
    <property type="entry name" value="Acyl_transf_3"/>
    <property type="match status" value="1"/>
</dbReference>
<dbReference type="GO" id="GO:0016747">
    <property type="term" value="F:acyltransferase activity, transferring groups other than amino-acyl groups"/>
    <property type="evidence" value="ECO:0007669"/>
    <property type="project" value="InterPro"/>
</dbReference>
<feature type="transmembrane region" description="Helical" evidence="3">
    <location>
        <begin position="294"/>
        <end position="320"/>
    </location>
</feature>
<evidence type="ECO:0000259" key="4">
    <source>
        <dbReference type="Pfam" id="PF01757"/>
    </source>
</evidence>
<feature type="transmembrane region" description="Helical" evidence="3">
    <location>
        <begin position="107"/>
        <end position="124"/>
    </location>
</feature>
<dbReference type="EMBL" id="PKOZ01000006">
    <property type="protein sequence ID" value="PQD95000.1"/>
    <property type="molecule type" value="Genomic_DNA"/>
</dbReference>
<keyword evidence="3" id="KW-0812">Transmembrane</keyword>
<feature type="transmembrane region" description="Helical" evidence="3">
    <location>
        <begin position="184"/>
        <end position="204"/>
    </location>
</feature>
<comment type="subcellular location">
    <subcellularLocation>
        <location evidence="1">Membrane</location>
    </subcellularLocation>
</comment>
<feature type="transmembrane region" description="Helical" evidence="3">
    <location>
        <begin position="35"/>
        <end position="53"/>
    </location>
</feature>
<dbReference type="Proteomes" id="UP000239663">
    <property type="component" value="Unassembled WGS sequence"/>
</dbReference>
<name>A0A2S7MZ08_9BACI</name>
<dbReference type="PANTHER" id="PTHR37312">
    <property type="entry name" value="MEMBRANE-BOUND ACYLTRANSFERASE YKRP-RELATED"/>
    <property type="match status" value="1"/>
</dbReference>
<dbReference type="OrthoDB" id="6623990at2"/>
<feature type="transmembrane region" description="Helical" evidence="3">
    <location>
        <begin position="256"/>
        <end position="274"/>
    </location>
</feature>
<organism evidence="5 6">
    <name type="scientific">Pradoshia eiseniae</name>
    <dbReference type="NCBI Taxonomy" id="2064768"/>
    <lineage>
        <taxon>Bacteria</taxon>
        <taxon>Bacillati</taxon>
        <taxon>Bacillota</taxon>
        <taxon>Bacilli</taxon>
        <taxon>Bacillales</taxon>
        <taxon>Bacillaceae</taxon>
        <taxon>Pradoshia</taxon>
    </lineage>
</organism>
<accession>A0A2S7MZ08</accession>
<feature type="transmembrane region" description="Helical" evidence="3">
    <location>
        <begin position="131"/>
        <end position="147"/>
    </location>
</feature>
<dbReference type="InterPro" id="IPR052734">
    <property type="entry name" value="Nod_factor_acetyltransferase"/>
</dbReference>
<keyword evidence="3" id="KW-1133">Transmembrane helix</keyword>
<dbReference type="InterPro" id="IPR002656">
    <property type="entry name" value="Acyl_transf_3_dom"/>
</dbReference>
<comment type="caution">
    <text evidence="5">The sequence shown here is derived from an EMBL/GenBank/DDBJ whole genome shotgun (WGS) entry which is preliminary data.</text>
</comment>
<feature type="transmembrane region" description="Helical" evidence="3">
    <location>
        <begin position="153"/>
        <end position="172"/>
    </location>
</feature>
<dbReference type="AlphaFoldDB" id="A0A2S7MZ08"/>
<keyword evidence="5" id="KW-0012">Acyltransferase</keyword>
<evidence type="ECO:0000256" key="3">
    <source>
        <dbReference type="SAM" id="Phobius"/>
    </source>
</evidence>
<dbReference type="RefSeq" id="WP_104849705.1">
    <property type="nucleotide sequence ID" value="NZ_PKOZ01000006.1"/>
</dbReference>
<evidence type="ECO:0000256" key="1">
    <source>
        <dbReference type="ARBA" id="ARBA00004370"/>
    </source>
</evidence>
<keyword evidence="6" id="KW-1185">Reference proteome</keyword>
<feature type="transmembrane region" description="Helical" evidence="3">
    <location>
        <begin position="74"/>
        <end position="92"/>
    </location>
</feature>
<keyword evidence="3" id="KW-0472">Membrane</keyword>
<evidence type="ECO:0000256" key="2">
    <source>
        <dbReference type="ARBA" id="ARBA00007400"/>
    </source>
</evidence>
<evidence type="ECO:0000313" key="6">
    <source>
        <dbReference type="Proteomes" id="UP000239663"/>
    </source>
</evidence>
<reference evidence="5 6" key="1">
    <citation type="submission" date="2017-12" db="EMBL/GenBank/DDBJ databases">
        <title>Taxonomic description and draft genome of Pradoshia cofamensis Gen. nov., sp. nov., a thermotolerant bacillale isolated from anterior gut of earthworm Eisenia fetida.</title>
        <authorList>
            <person name="Saha T."/>
            <person name="Chakraborty R."/>
        </authorList>
    </citation>
    <scope>NUCLEOTIDE SEQUENCE [LARGE SCALE GENOMIC DNA]</scope>
    <source>
        <strain evidence="5 6">EAG3</strain>
    </source>
</reference>
<feature type="transmembrane region" description="Helical" evidence="3">
    <location>
        <begin position="224"/>
        <end position="249"/>
    </location>
</feature>
<dbReference type="PANTHER" id="PTHR37312:SF1">
    <property type="entry name" value="MEMBRANE-BOUND ACYLTRANSFERASE YKRP-RELATED"/>
    <property type="match status" value="1"/>
</dbReference>
<protein>
    <submittedName>
        <fullName evidence="5">Acyltransferase</fullName>
    </submittedName>
</protein>
<keyword evidence="5" id="KW-0808">Transferase</keyword>
<feature type="transmembrane region" description="Helical" evidence="3">
    <location>
        <begin position="12"/>
        <end position="29"/>
    </location>
</feature>
<evidence type="ECO:0000313" key="5">
    <source>
        <dbReference type="EMBL" id="PQD95000.1"/>
    </source>
</evidence>